<evidence type="ECO:0000256" key="3">
    <source>
        <dbReference type="ARBA" id="ARBA00023163"/>
    </source>
</evidence>
<dbReference type="Gene3D" id="3.40.50.2300">
    <property type="match status" value="1"/>
</dbReference>
<dbReference type="PROSITE" id="PS50110">
    <property type="entry name" value="RESPONSE_REGULATORY"/>
    <property type="match status" value="1"/>
</dbReference>
<keyword evidence="1 4" id="KW-0597">Phosphoprotein</keyword>
<evidence type="ECO:0000256" key="1">
    <source>
        <dbReference type="ARBA" id="ARBA00022553"/>
    </source>
</evidence>
<keyword evidence="2" id="KW-0805">Transcription regulation</keyword>
<evidence type="ECO:0000313" key="7">
    <source>
        <dbReference type="Proteomes" id="UP001241472"/>
    </source>
</evidence>
<dbReference type="SUPFAM" id="SSF52172">
    <property type="entry name" value="CheY-like"/>
    <property type="match status" value="1"/>
</dbReference>
<keyword evidence="7" id="KW-1185">Reference proteome</keyword>
<dbReference type="InterPro" id="IPR001789">
    <property type="entry name" value="Sig_transdc_resp-reg_receiver"/>
</dbReference>
<dbReference type="Pfam" id="PF00072">
    <property type="entry name" value="Response_reg"/>
    <property type="match status" value="1"/>
</dbReference>
<dbReference type="RefSeq" id="WP_306836893.1">
    <property type="nucleotide sequence ID" value="NZ_JAUSRF010000011.1"/>
</dbReference>
<accession>A0ABT9PYC5</accession>
<dbReference type="PANTHER" id="PTHR44591">
    <property type="entry name" value="STRESS RESPONSE REGULATOR PROTEIN 1"/>
    <property type="match status" value="1"/>
</dbReference>
<evidence type="ECO:0000313" key="6">
    <source>
        <dbReference type="EMBL" id="MDP9838734.1"/>
    </source>
</evidence>
<dbReference type="PANTHER" id="PTHR44591:SF3">
    <property type="entry name" value="RESPONSE REGULATORY DOMAIN-CONTAINING PROTEIN"/>
    <property type="match status" value="1"/>
</dbReference>
<dbReference type="InterPro" id="IPR050595">
    <property type="entry name" value="Bact_response_regulator"/>
</dbReference>
<feature type="domain" description="Response regulatory" evidence="5">
    <location>
        <begin position="8"/>
        <end position="122"/>
    </location>
</feature>
<dbReference type="SMART" id="SM00448">
    <property type="entry name" value="REC"/>
    <property type="match status" value="1"/>
</dbReference>
<proteinExistence type="predicted"/>
<sequence length="136" mass="14973">MTDGTTPHALVVDDDALIRMDAADIIEEAGFRPLEAYDVDSALVVLERSADDIQLLFTDVQMPGSRDGFALARECAKRWPHIKILVASGQAKPGRDDLPEDAVFIGKPFSAEVVHTRLIELLPDGQKPEPLKRKAR</sequence>
<organism evidence="6 7">
    <name type="scientific">Neorhizobium huautlense</name>
    <dbReference type="NCBI Taxonomy" id="67774"/>
    <lineage>
        <taxon>Bacteria</taxon>
        <taxon>Pseudomonadati</taxon>
        <taxon>Pseudomonadota</taxon>
        <taxon>Alphaproteobacteria</taxon>
        <taxon>Hyphomicrobiales</taxon>
        <taxon>Rhizobiaceae</taxon>
        <taxon>Rhizobium/Agrobacterium group</taxon>
        <taxon>Neorhizobium</taxon>
    </lineage>
</organism>
<gene>
    <name evidence="6" type="ORF">J2T09_003506</name>
</gene>
<protein>
    <submittedName>
        <fullName evidence="6">CheY-like chemotaxis protein</fullName>
    </submittedName>
</protein>
<evidence type="ECO:0000256" key="2">
    <source>
        <dbReference type="ARBA" id="ARBA00023015"/>
    </source>
</evidence>
<name>A0ABT9PYC5_9HYPH</name>
<reference evidence="6 7" key="1">
    <citation type="submission" date="2023-07" db="EMBL/GenBank/DDBJ databases">
        <title>Sorghum-associated microbial communities from plants grown in Nebraska, USA.</title>
        <authorList>
            <person name="Schachtman D."/>
        </authorList>
    </citation>
    <scope>NUCLEOTIDE SEQUENCE [LARGE SCALE GENOMIC DNA]</scope>
    <source>
        <strain evidence="6 7">DS1307</strain>
    </source>
</reference>
<dbReference type="InterPro" id="IPR011006">
    <property type="entry name" value="CheY-like_superfamily"/>
</dbReference>
<feature type="modified residue" description="4-aspartylphosphate" evidence="4">
    <location>
        <position position="59"/>
    </location>
</feature>
<evidence type="ECO:0000259" key="5">
    <source>
        <dbReference type="PROSITE" id="PS50110"/>
    </source>
</evidence>
<comment type="caution">
    <text evidence="6">The sequence shown here is derived from an EMBL/GenBank/DDBJ whole genome shotgun (WGS) entry which is preliminary data.</text>
</comment>
<evidence type="ECO:0000256" key="4">
    <source>
        <dbReference type="PROSITE-ProRule" id="PRU00169"/>
    </source>
</evidence>
<dbReference type="Proteomes" id="UP001241472">
    <property type="component" value="Unassembled WGS sequence"/>
</dbReference>
<keyword evidence="3" id="KW-0804">Transcription</keyword>
<dbReference type="EMBL" id="JAUSRF010000011">
    <property type="protein sequence ID" value="MDP9838734.1"/>
    <property type="molecule type" value="Genomic_DNA"/>
</dbReference>